<evidence type="ECO:0000313" key="3">
    <source>
        <dbReference type="Proteomes" id="UP000676310"/>
    </source>
</evidence>
<protein>
    <submittedName>
        <fullName evidence="2">Uncharacterized protein</fullName>
    </submittedName>
</protein>
<keyword evidence="3" id="KW-1185">Reference proteome</keyword>
<organism evidence="2 3">
    <name type="scientific">Alternaria atra</name>
    <dbReference type="NCBI Taxonomy" id="119953"/>
    <lineage>
        <taxon>Eukaryota</taxon>
        <taxon>Fungi</taxon>
        <taxon>Dikarya</taxon>
        <taxon>Ascomycota</taxon>
        <taxon>Pezizomycotina</taxon>
        <taxon>Dothideomycetes</taxon>
        <taxon>Pleosporomycetidae</taxon>
        <taxon>Pleosporales</taxon>
        <taxon>Pleosporineae</taxon>
        <taxon>Pleosporaceae</taxon>
        <taxon>Alternaria</taxon>
        <taxon>Alternaria sect. Ulocladioides</taxon>
    </lineage>
</organism>
<sequence>MGTDFLFAPTPGYPGSPVTPGRIGPPSTQKHGVTSINKRKNYALKEMMPSAQTLVPKAPLTDTEVIVYFFQSIARPPVALRLYPRHWVTREASALDWKKGMSHHSHISSANGPPSSPFGGTKVGVNPAGMSQIPPPSVMGPGAITKSKQHPCSPFYSAHAKILPRHLSRNPGHVQHMEAQSFKKYVKDHEEIEFFSNDFQEHRYSWPSSQQRTSSAHLAIALSIDNQGGPFFPIQPVRSERTSFQPPPTGFGDHHKLTYFYYADSKL</sequence>
<reference evidence="2" key="1">
    <citation type="submission" date="2021-05" db="EMBL/GenBank/DDBJ databases">
        <authorList>
            <person name="Stam R."/>
        </authorList>
    </citation>
    <scope>NUCLEOTIDE SEQUENCE</scope>
    <source>
        <strain evidence="2">CS162</strain>
    </source>
</reference>
<name>A0A8J2II62_9PLEO</name>
<comment type="caution">
    <text evidence="2">The sequence shown here is derived from an EMBL/GenBank/DDBJ whole genome shotgun (WGS) entry which is preliminary data.</text>
</comment>
<dbReference type="OrthoDB" id="3792684at2759"/>
<dbReference type="Proteomes" id="UP000676310">
    <property type="component" value="Unassembled WGS sequence"/>
</dbReference>
<dbReference type="RefSeq" id="XP_043175552.1">
    <property type="nucleotide sequence ID" value="XM_043319617.1"/>
</dbReference>
<accession>A0A8J2II62</accession>
<gene>
    <name evidence="2" type="ORF">ALTATR162_LOCUS11973</name>
</gene>
<evidence type="ECO:0000256" key="1">
    <source>
        <dbReference type="SAM" id="MobiDB-lite"/>
    </source>
</evidence>
<evidence type="ECO:0000313" key="2">
    <source>
        <dbReference type="EMBL" id="CAG5188516.1"/>
    </source>
</evidence>
<dbReference type="EMBL" id="CAJRGZ010000032">
    <property type="protein sequence ID" value="CAG5188516.1"/>
    <property type="molecule type" value="Genomic_DNA"/>
</dbReference>
<proteinExistence type="predicted"/>
<dbReference type="AlphaFoldDB" id="A0A8J2II62"/>
<dbReference type="GeneID" id="67012304"/>
<feature type="region of interest" description="Disordered" evidence="1">
    <location>
        <begin position="103"/>
        <end position="146"/>
    </location>
</feature>